<gene>
    <name evidence="1" type="ORF">AWB66_05666</name>
</gene>
<sequence length="187" mass="21014">MALPFYTVGHSTRSLEDFVAVLDAAEVNEVIDIRTVPRSRTNPQFNADVILGLLAPHHIGYERIPELGGLRSKAKNVSPDVNGFWENRSFHNYADYALSEPFRAGLERLIQSGRKMPCVVMCSEAVWWRCHRRIVTDYLLARGEAVFHLMGSNRVDEAHLTRGASVISPTTVLYPRKTSNHNASAPR</sequence>
<accession>A0A158KAV8</accession>
<evidence type="ECO:0000313" key="2">
    <source>
        <dbReference type="Proteomes" id="UP000054717"/>
    </source>
</evidence>
<protein>
    <submittedName>
        <fullName evidence="1">PF04343 family protein</fullName>
    </submittedName>
</protein>
<dbReference type="InterPro" id="IPR007438">
    <property type="entry name" value="DUF488"/>
</dbReference>
<evidence type="ECO:0000313" key="1">
    <source>
        <dbReference type="EMBL" id="SAL77601.1"/>
    </source>
</evidence>
<dbReference type="STRING" id="326475.AWB66_05666"/>
<comment type="caution">
    <text evidence="1">The sequence shown here is derived from an EMBL/GenBank/DDBJ whole genome shotgun (WGS) entry which is preliminary data.</text>
</comment>
<dbReference type="InterPro" id="IPR014519">
    <property type="entry name" value="UCP024492"/>
</dbReference>
<dbReference type="Proteomes" id="UP000054717">
    <property type="component" value="Unassembled WGS sequence"/>
</dbReference>
<organism evidence="1 2">
    <name type="scientific">Caballeronia telluris</name>
    <dbReference type="NCBI Taxonomy" id="326475"/>
    <lineage>
        <taxon>Bacteria</taxon>
        <taxon>Pseudomonadati</taxon>
        <taxon>Pseudomonadota</taxon>
        <taxon>Betaproteobacteria</taxon>
        <taxon>Burkholderiales</taxon>
        <taxon>Burkholderiaceae</taxon>
        <taxon>Caballeronia</taxon>
    </lineage>
</organism>
<name>A0A158KAV8_9BURK</name>
<dbReference type="Pfam" id="PF04343">
    <property type="entry name" value="DUF488"/>
    <property type="match status" value="1"/>
</dbReference>
<reference evidence="1" key="1">
    <citation type="submission" date="2016-01" db="EMBL/GenBank/DDBJ databases">
        <authorList>
            <person name="Peeters Charlotte."/>
        </authorList>
    </citation>
    <scope>NUCLEOTIDE SEQUENCE</scope>
    <source>
        <strain evidence="1">LMG 22936</strain>
    </source>
</reference>
<dbReference type="EMBL" id="FCNZ02000035">
    <property type="protein sequence ID" value="SAL77601.1"/>
    <property type="molecule type" value="Genomic_DNA"/>
</dbReference>
<proteinExistence type="predicted"/>
<keyword evidence="2" id="KW-1185">Reference proteome</keyword>
<dbReference type="AlphaFoldDB" id="A0A158KAV8"/>
<dbReference type="PANTHER" id="PTHR39337:SF1">
    <property type="entry name" value="BLR5642 PROTEIN"/>
    <property type="match status" value="1"/>
</dbReference>
<dbReference type="RefSeq" id="WP_087633388.1">
    <property type="nucleotide sequence ID" value="NZ_FCNZ02000035.1"/>
</dbReference>
<dbReference type="PIRSF" id="PIRSF024492">
    <property type="entry name" value="UCP024492"/>
    <property type="match status" value="1"/>
</dbReference>
<dbReference type="PANTHER" id="PTHR39337">
    <property type="entry name" value="BLR5642 PROTEIN"/>
    <property type="match status" value="1"/>
</dbReference>